<gene>
    <name evidence="1" type="ORF">DL89DRAFT_49255</name>
</gene>
<comment type="caution">
    <text evidence="1">The sequence shown here is derived from an EMBL/GenBank/DDBJ whole genome shotgun (WGS) entry which is preliminary data.</text>
</comment>
<organism evidence="1 2">
    <name type="scientific">Linderina pennispora</name>
    <dbReference type="NCBI Taxonomy" id="61395"/>
    <lineage>
        <taxon>Eukaryota</taxon>
        <taxon>Fungi</taxon>
        <taxon>Fungi incertae sedis</taxon>
        <taxon>Zoopagomycota</taxon>
        <taxon>Kickxellomycotina</taxon>
        <taxon>Kickxellomycetes</taxon>
        <taxon>Kickxellales</taxon>
        <taxon>Kickxellaceae</taxon>
        <taxon>Linderina</taxon>
    </lineage>
</organism>
<proteinExistence type="predicted"/>
<accession>A0A1Y1VS68</accession>
<dbReference type="EMBL" id="MCFD01000122">
    <property type="protein sequence ID" value="ORX64128.1"/>
    <property type="molecule type" value="Genomic_DNA"/>
</dbReference>
<reference evidence="1 2" key="1">
    <citation type="submission" date="2016-07" db="EMBL/GenBank/DDBJ databases">
        <title>Pervasive Adenine N6-methylation of Active Genes in Fungi.</title>
        <authorList>
            <consortium name="DOE Joint Genome Institute"/>
            <person name="Mondo S.J."/>
            <person name="Dannebaum R.O."/>
            <person name="Kuo R.C."/>
            <person name="Labutti K."/>
            <person name="Haridas S."/>
            <person name="Kuo A."/>
            <person name="Salamov A."/>
            <person name="Ahrendt S.R."/>
            <person name="Lipzen A."/>
            <person name="Sullivan W."/>
            <person name="Andreopoulos W.B."/>
            <person name="Clum A."/>
            <person name="Lindquist E."/>
            <person name="Daum C."/>
            <person name="Ramamoorthy G.K."/>
            <person name="Gryganskyi A."/>
            <person name="Culley D."/>
            <person name="Magnuson J.K."/>
            <person name="James T.Y."/>
            <person name="O'Malley M.A."/>
            <person name="Stajich J.E."/>
            <person name="Spatafora J.W."/>
            <person name="Visel A."/>
            <person name="Grigoriev I.V."/>
        </authorList>
    </citation>
    <scope>NUCLEOTIDE SEQUENCE [LARGE SCALE GENOMIC DNA]</scope>
    <source>
        <strain evidence="1 2">ATCC 12442</strain>
    </source>
</reference>
<dbReference type="GeneID" id="63808381"/>
<dbReference type="Proteomes" id="UP000193922">
    <property type="component" value="Unassembled WGS sequence"/>
</dbReference>
<evidence type="ECO:0000313" key="1">
    <source>
        <dbReference type="EMBL" id="ORX64128.1"/>
    </source>
</evidence>
<sequence>MHVYLSDDGSSGSADLVIRYADHVETLSVDITEYESFRKLFKRLTGGLPVVYSQLRTFKTSSYICGIRNDNSYTLQANPFPELRRLVCKEIYPFPTSLVLLWIQPTVEVVKVTLYGEVYERFARDGVFSAGSFPNLRYMDLTWDVTENEHLYVDPICDLRRLLSLSPVLEKGIFKVRVARPNRTMTALYKCGYEVDLNIAGVEFTIAEAIRLISKFPGLQSMAVILKDNGDANERGCISDADIEVFQQKNVPPVSARLTRLCVAVVNFTSCSYTALHILLMASIFKSIKRIEIDSVGSKPNSEILAAFDKAKECRYFNRDAQDRVRCMEARLSGNRIYLDFEFDEANQI</sequence>
<dbReference type="AlphaFoldDB" id="A0A1Y1VS68"/>
<dbReference type="OrthoDB" id="5522622at2759"/>
<name>A0A1Y1VS68_9FUNG</name>
<dbReference type="RefSeq" id="XP_040739173.1">
    <property type="nucleotide sequence ID" value="XM_040891733.1"/>
</dbReference>
<evidence type="ECO:0000313" key="2">
    <source>
        <dbReference type="Proteomes" id="UP000193922"/>
    </source>
</evidence>
<keyword evidence="2" id="KW-1185">Reference proteome</keyword>
<protein>
    <submittedName>
        <fullName evidence="1">Uncharacterized protein</fullName>
    </submittedName>
</protein>